<organism evidence="2 3">
    <name type="scientific">Candidatus Bacteroides merdavium</name>
    <dbReference type="NCBI Taxonomy" id="2838472"/>
    <lineage>
        <taxon>Bacteria</taxon>
        <taxon>Pseudomonadati</taxon>
        <taxon>Bacteroidota</taxon>
        <taxon>Bacteroidia</taxon>
        <taxon>Bacteroidales</taxon>
        <taxon>Bacteroidaceae</taxon>
        <taxon>Bacteroides</taxon>
    </lineage>
</organism>
<dbReference type="InterPro" id="IPR032316">
    <property type="entry name" value="DUF4847"/>
</dbReference>
<dbReference type="InterPro" id="IPR038670">
    <property type="entry name" value="HslJ-like_sf"/>
</dbReference>
<dbReference type="Gene3D" id="2.40.128.270">
    <property type="match status" value="1"/>
</dbReference>
<feature type="chain" id="PRO_5038449877" evidence="1">
    <location>
        <begin position="22"/>
        <end position="166"/>
    </location>
</feature>
<reference evidence="2" key="2">
    <citation type="submission" date="2021-04" db="EMBL/GenBank/DDBJ databases">
        <authorList>
            <person name="Gilroy R."/>
        </authorList>
    </citation>
    <scope>NUCLEOTIDE SEQUENCE</scope>
    <source>
        <strain evidence="2">CHK118-2852</strain>
    </source>
</reference>
<reference evidence="2" key="1">
    <citation type="journal article" date="2021" name="PeerJ">
        <title>Extensive microbial diversity within the chicken gut microbiome revealed by metagenomics and culture.</title>
        <authorList>
            <person name="Gilroy R."/>
            <person name="Ravi A."/>
            <person name="Getino M."/>
            <person name="Pursley I."/>
            <person name="Horton D.L."/>
            <person name="Alikhan N.F."/>
            <person name="Baker D."/>
            <person name="Gharbi K."/>
            <person name="Hall N."/>
            <person name="Watson M."/>
            <person name="Adriaenssens E.M."/>
            <person name="Foster-Nyarko E."/>
            <person name="Jarju S."/>
            <person name="Secka A."/>
            <person name="Antonio M."/>
            <person name="Oren A."/>
            <person name="Chaudhuri R.R."/>
            <person name="La Ragione R."/>
            <person name="Hildebrand F."/>
            <person name="Pallen M.J."/>
        </authorList>
    </citation>
    <scope>NUCLEOTIDE SEQUENCE</scope>
    <source>
        <strain evidence="2">CHK118-2852</strain>
    </source>
</reference>
<protein>
    <submittedName>
        <fullName evidence="2">DUF4847 domain-containing protein</fullName>
    </submittedName>
</protein>
<keyword evidence="1" id="KW-0732">Signal</keyword>
<accession>A0A9D2GYS8</accession>
<evidence type="ECO:0000256" key="1">
    <source>
        <dbReference type="SAM" id="SignalP"/>
    </source>
</evidence>
<dbReference type="Pfam" id="PF16139">
    <property type="entry name" value="DUF4847"/>
    <property type="match status" value="1"/>
</dbReference>
<evidence type="ECO:0000313" key="2">
    <source>
        <dbReference type="EMBL" id="HIZ91651.1"/>
    </source>
</evidence>
<dbReference type="Proteomes" id="UP000824108">
    <property type="component" value="Unassembled WGS sequence"/>
</dbReference>
<dbReference type="CDD" id="cd14492">
    <property type="entry name" value="lipocalin_MxiM-like"/>
    <property type="match status" value="1"/>
</dbReference>
<dbReference type="AlphaFoldDB" id="A0A9D2GYS8"/>
<name>A0A9D2GYS8_9BACE</name>
<sequence length="166" mass="18604">MKLYKLFALLTIFLTLTSCNNKDDVMEIFTGKTWKLTRLTTEGSSNRFLSGLWDNEDSYNNSIEKLNSAGNYILNFYGDSQSAEQIASTFNANGINAKITNGTWKADGVSKELVLSGKVTGAETDPLAREFMKALLLIYKYEGDNRTLTLYYKDGKIDKIMGFTAQ</sequence>
<dbReference type="EMBL" id="DXAV01000050">
    <property type="protein sequence ID" value="HIZ91651.1"/>
    <property type="molecule type" value="Genomic_DNA"/>
</dbReference>
<gene>
    <name evidence="2" type="ORF">H9807_05985</name>
</gene>
<dbReference type="PROSITE" id="PS51257">
    <property type="entry name" value="PROKAR_LIPOPROTEIN"/>
    <property type="match status" value="1"/>
</dbReference>
<feature type="signal peptide" evidence="1">
    <location>
        <begin position="1"/>
        <end position="21"/>
    </location>
</feature>
<evidence type="ECO:0000313" key="3">
    <source>
        <dbReference type="Proteomes" id="UP000824108"/>
    </source>
</evidence>
<comment type="caution">
    <text evidence="2">The sequence shown here is derived from an EMBL/GenBank/DDBJ whole genome shotgun (WGS) entry which is preliminary data.</text>
</comment>
<proteinExistence type="predicted"/>